<feature type="signal peptide" evidence="6">
    <location>
        <begin position="1"/>
        <end position="26"/>
    </location>
</feature>
<evidence type="ECO:0000256" key="1">
    <source>
        <dbReference type="ARBA" id="ARBA00004613"/>
    </source>
</evidence>
<accession>A0A8J4X258</accession>
<feature type="chain" id="PRO_5035174357" evidence="6">
    <location>
        <begin position="27"/>
        <end position="217"/>
    </location>
</feature>
<evidence type="ECO:0000256" key="5">
    <source>
        <dbReference type="ARBA" id="ARBA00023157"/>
    </source>
</evidence>
<dbReference type="PANTHER" id="PTHR11848">
    <property type="entry name" value="TGF-BETA FAMILY"/>
    <property type="match status" value="1"/>
</dbReference>
<dbReference type="GO" id="GO:0005125">
    <property type="term" value="F:cytokine activity"/>
    <property type="evidence" value="ECO:0007669"/>
    <property type="project" value="TreeGrafter"/>
</dbReference>
<dbReference type="Proteomes" id="UP000727407">
    <property type="component" value="Unassembled WGS sequence"/>
</dbReference>
<protein>
    <submittedName>
        <fullName evidence="8">Bone morphogenetic protein 2-like</fullName>
    </submittedName>
</protein>
<sequence length="217" mass="24908">MTLTRGVYLFEILALLLGSLFSALSAEDAPDFRGVPDVSGRRSWNDARRAARGKAPRFMMELYEENVRNPAALQGGVVRSFTAQSNGAFHLFNLTSFARREKITKAEFRWFRRRRAVLPGHHFYRVDLYEVLDSRMNPWRGNRILSRLMSVYAEGWEVFNITQTVTKWILNISTNNGILVVPTLTSGNWLETTSRERGYAENDTYLVIYSDDGRISS</sequence>
<evidence type="ECO:0000256" key="6">
    <source>
        <dbReference type="SAM" id="SignalP"/>
    </source>
</evidence>
<keyword evidence="5" id="KW-1015">Disulfide bond</keyword>
<dbReference type="AlphaFoldDB" id="A0A8J4X258"/>
<evidence type="ECO:0000259" key="7">
    <source>
        <dbReference type="Pfam" id="PF00688"/>
    </source>
</evidence>
<comment type="similarity">
    <text evidence="2">Belongs to the TGF-beta family.</text>
</comment>
<reference evidence="8" key="1">
    <citation type="submission" date="2020-07" db="EMBL/GenBank/DDBJ databases">
        <title>Clarias magur genome sequencing, assembly and annotation.</title>
        <authorList>
            <person name="Kushwaha B."/>
            <person name="Kumar R."/>
            <person name="Das P."/>
            <person name="Joshi C.G."/>
            <person name="Kumar D."/>
            <person name="Nagpure N.S."/>
            <person name="Pandey M."/>
            <person name="Agarwal S."/>
            <person name="Srivastava S."/>
            <person name="Singh M."/>
            <person name="Sahoo L."/>
            <person name="Jayasankar P."/>
            <person name="Meher P.K."/>
            <person name="Koringa P.G."/>
            <person name="Iquebal M.A."/>
            <person name="Das S.P."/>
            <person name="Bit A."/>
            <person name="Patnaik S."/>
            <person name="Patel N."/>
            <person name="Shah T.M."/>
            <person name="Hinsu A."/>
            <person name="Jena J.K."/>
        </authorList>
    </citation>
    <scope>NUCLEOTIDE SEQUENCE</scope>
    <source>
        <strain evidence="8">CIFAMagur01</strain>
        <tissue evidence="8">Testis</tissue>
    </source>
</reference>
<feature type="non-terminal residue" evidence="8">
    <location>
        <position position="217"/>
    </location>
</feature>
<comment type="subcellular location">
    <subcellularLocation>
        <location evidence="1">Secreted</location>
    </subcellularLocation>
</comment>
<dbReference type="PANTHER" id="PTHR11848:SF277">
    <property type="entry name" value="TGF-BETA FAMILY PROFILE DOMAIN-CONTAINING PROTEIN"/>
    <property type="match status" value="1"/>
</dbReference>
<keyword evidence="9" id="KW-1185">Reference proteome</keyword>
<evidence type="ECO:0000313" key="8">
    <source>
        <dbReference type="EMBL" id="KAF5891048.1"/>
    </source>
</evidence>
<keyword evidence="4" id="KW-0339">Growth factor</keyword>
<dbReference type="GO" id="GO:0005615">
    <property type="term" value="C:extracellular space"/>
    <property type="evidence" value="ECO:0007669"/>
    <property type="project" value="TreeGrafter"/>
</dbReference>
<organism evidence="8 9">
    <name type="scientific">Clarias magur</name>
    <name type="common">Asian catfish</name>
    <name type="synonym">Macropteronotus magur</name>
    <dbReference type="NCBI Taxonomy" id="1594786"/>
    <lineage>
        <taxon>Eukaryota</taxon>
        <taxon>Metazoa</taxon>
        <taxon>Chordata</taxon>
        <taxon>Craniata</taxon>
        <taxon>Vertebrata</taxon>
        <taxon>Euteleostomi</taxon>
        <taxon>Actinopterygii</taxon>
        <taxon>Neopterygii</taxon>
        <taxon>Teleostei</taxon>
        <taxon>Ostariophysi</taxon>
        <taxon>Siluriformes</taxon>
        <taxon>Clariidae</taxon>
        <taxon>Clarias</taxon>
    </lineage>
</organism>
<evidence type="ECO:0000256" key="2">
    <source>
        <dbReference type="ARBA" id="ARBA00006656"/>
    </source>
</evidence>
<dbReference type="InterPro" id="IPR001111">
    <property type="entry name" value="TGF-b_propeptide"/>
</dbReference>
<dbReference type="EMBL" id="QNUK01000619">
    <property type="protein sequence ID" value="KAF5891048.1"/>
    <property type="molecule type" value="Genomic_DNA"/>
</dbReference>
<keyword evidence="3" id="KW-0964">Secreted</keyword>
<dbReference type="Gene3D" id="2.60.120.970">
    <property type="match status" value="1"/>
</dbReference>
<feature type="domain" description="TGF-beta propeptide" evidence="7">
    <location>
        <begin position="88"/>
        <end position="181"/>
    </location>
</feature>
<dbReference type="OrthoDB" id="5987191at2759"/>
<proteinExistence type="inferred from homology"/>
<evidence type="ECO:0000256" key="4">
    <source>
        <dbReference type="ARBA" id="ARBA00023030"/>
    </source>
</evidence>
<comment type="caution">
    <text evidence="8">The sequence shown here is derived from an EMBL/GenBank/DDBJ whole genome shotgun (WGS) entry which is preliminary data.</text>
</comment>
<dbReference type="InterPro" id="IPR015615">
    <property type="entry name" value="TGF-beta-rel"/>
</dbReference>
<evidence type="ECO:0000313" key="9">
    <source>
        <dbReference type="Proteomes" id="UP000727407"/>
    </source>
</evidence>
<name>A0A8J4X258_CLAMG</name>
<evidence type="ECO:0000256" key="3">
    <source>
        <dbReference type="ARBA" id="ARBA00022525"/>
    </source>
</evidence>
<dbReference type="GO" id="GO:0008083">
    <property type="term" value="F:growth factor activity"/>
    <property type="evidence" value="ECO:0007669"/>
    <property type="project" value="UniProtKB-KW"/>
</dbReference>
<dbReference type="Pfam" id="PF00688">
    <property type="entry name" value="TGFb_propeptide"/>
    <property type="match status" value="1"/>
</dbReference>
<keyword evidence="6" id="KW-0732">Signal</keyword>
<gene>
    <name evidence="8" type="ORF">DAT39_019249</name>
</gene>